<evidence type="ECO:0000313" key="2">
    <source>
        <dbReference type="Proteomes" id="UP000188219"/>
    </source>
</evidence>
<dbReference type="Pfam" id="PF11964">
    <property type="entry name" value="SpoIIAA-like"/>
    <property type="match status" value="1"/>
</dbReference>
<protein>
    <submittedName>
        <fullName evidence="1">STAS/SEC14 domain-containing protein</fullName>
    </submittedName>
</protein>
<dbReference type="InterPro" id="IPR021866">
    <property type="entry name" value="SpoIIAA-like"/>
</dbReference>
<sequence>MSHNHHGFSVSVERVADDKVLLTMHARGKLQHEDYATMVPMLETAIAGMKSPKIDVMMDVREMDGWEMHAAWDDFKLGLKHGHQFNKVAMVGSKSWQETAAKIGSWFIGGEARFFEDKTAALAWLVEEG</sequence>
<dbReference type="KEGG" id="maga:Mag101_02175"/>
<dbReference type="InterPro" id="IPR036513">
    <property type="entry name" value="STAS_dom_sf"/>
</dbReference>
<accession>A0A1Q2M1K8</accession>
<dbReference type="RefSeq" id="WP_077400141.1">
    <property type="nucleotide sequence ID" value="NZ_CP019650.1"/>
</dbReference>
<dbReference type="Proteomes" id="UP000188219">
    <property type="component" value="Chromosome"/>
</dbReference>
<dbReference type="Gene3D" id="3.40.50.10600">
    <property type="entry name" value="SpoIIaa-like domains"/>
    <property type="match status" value="1"/>
</dbReference>
<dbReference type="InterPro" id="IPR038396">
    <property type="entry name" value="SpoIIAA-like_sf"/>
</dbReference>
<keyword evidence="2" id="KW-1185">Reference proteome</keyword>
<proteinExistence type="predicted"/>
<dbReference type="EMBL" id="CP019650">
    <property type="protein sequence ID" value="AQQ66585.1"/>
    <property type="molecule type" value="Genomic_DNA"/>
</dbReference>
<organism evidence="1 2">
    <name type="scientific">Microbulbifer agarilyticus</name>
    <dbReference type="NCBI Taxonomy" id="260552"/>
    <lineage>
        <taxon>Bacteria</taxon>
        <taxon>Pseudomonadati</taxon>
        <taxon>Pseudomonadota</taxon>
        <taxon>Gammaproteobacteria</taxon>
        <taxon>Cellvibrionales</taxon>
        <taxon>Microbulbiferaceae</taxon>
        <taxon>Microbulbifer</taxon>
    </lineage>
</organism>
<dbReference type="OrthoDB" id="555504at2"/>
<gene>
    <name evidence="1" type="ORF">Mag101_02175</name>
</gene>
<dbReference type="AlphaFoldDB" id="A0A1Q2M1K8"/>
<dbReference type="SUPFAM" id="SSF52091">
    <property type="entry name" value="SpoIIaa-like"/>
    <property type="match status" value="1"/>
</dbReference>
<evidence type="ECO:0000313" key="1">
    <source>
        <dbReference type="EMBL" id="AQQ66585.1"/>
    </source>
</evidence>
<reference evidence="1" key="1">
    <citation type="submission" date="2017-02" db="EMBL/GenBank/DDBJ databases">
        <title>Genome of Microbulbifer agarilyticus GP101.</title>
        <authorList>
            <person name="Jung J."/>
            <person name="Bae S.S."/>
            <person name="Baek K."/>
        </authorList>
    </citation>
    <scope>NUCLEOTIDE SEQUENCE [LARGE SCALE GENOMIC DNA]</scope>
    <source>
        <strain evidence="1">GP101</strain>
    </source>
</reference>
<name>A0A1Q2M1K8_9GAMM</name>